<dbReference type="GO" id="GO:0055085">
    <property type="term" value="P:transmembrane transport"/>
    <property type="evidence" value="ECO:0007669"/>
    <property type="project" value="InterPro"/>
</dbReference>
<reference evidence="7" key="1">
    <citation type="submission" date="2021-02" db="EMBL/GenBank/DDBJ databases">
        <title>Taxonomy, biology and ecology of Rhodococcus bacteria occurring in California pistachio and other woody hosts as revealed by genome sequence analyses.</title>
        <authorList>
            <person name="Riely B."/>
            <person name="Gai Y."/>
        </authorList>
    </citation>
    <scope>NUCLEOTIDE SEQUENCE</scope>
    <source>
        <strain evidence="7">BP-295</strain>
    </source>
</reference>
<dbReference type="CDD" id="cd07042">
    <property type="entry name" value="STAS_SulP_like_sulfate_transporter"/>
    <property type="match status" value="1"/>
</dbReference>
<keyword evidence="4 5" id="KW-0472">Membrane</keyword>
<evidence type="ECO:0000256" key="2">
    <source>
        <dbReference type="ARBA" id="ARBA00022692"/>
    </source>
</evidence>
<comment type="subcellular location">
    <subcellularLocation>
        <location evidence="1">Membrane</location>
        <topology evidence="1">Multi-pass membrane protein</topology>
    </subcellularLocation>
</comment>
<feature type="transmembrane region" description="Helical" evidence="5">
    <location>
        <begin position="206"/>
        <end position="225"/>
    </location>
</feature>
<dbReference type="InterPro" id="IPR036513">
    <property type="entry name" value="STAS_dom_sf"/>
</dbReference>
<feature type="transmembrane region" description="Helical" evidence="5">
    <location>
        <begin position="292"/>
        <end position="310"/>
    </location>
</feature>
<sequence length="575" mass="61146">MIRLAALVPPALRGYRLAWLRADLVAGVTLAAVAIPECMGYSSIAHVPVSAGLYTIILPAIAFALLGASRLLVVGADSATAALLASGIAGIGVVGVEPDSQEWLAWASLVAVVTGVFLAFARLLRLGFLADFLSSSVLVGFLAGTGITVILGQIPGLLGVRRTEGWVWERCAAVVDDLESADVASVGFALASLCVLLMARRVAPRLPMAFVVVVASIVLVAVFGWDDDVSVVGDLHGTVPHLGLPTGLGWDAVPKAATVALGCTVVILAQSAGTARAFAHTRGETTDVNRDIVGLSAANIVAGLSSTFVVNASPTKTQFLEEQRGRTQVANLTMAASAVVAVVFLGKALAYLPHAVLAAIVLLVAVDLIDVRSFRRMWRIRRTEFGIAVFTAIVVVVFGVQDGLLTAMVVSLLEIIRRQYRPERFVVGVSDHGREREYRPARPGQQSLPGLIVFRYDADLFYANVNRFSDDVVALVESAPDPVRWLVLDCTVISYVDYSASGVLDRLVAFVHSRNAHFVLAGVDPELERVLRAEGLLMDFDPAHVYPTVGAAVRAFETTYPRTGQEDDTGETDGR</sequence>
<evidence type="ECO:0000313" key="8">
    <source>
        <dbReference type="Proteomes" id="UP001195196"/>
    </source>
</evidence>
<evidence type="ECO:0000256" key="5">
    <source>
        <dbReference type="SAM" id="Phobius"/>
    </source>
</evidence>
<dbReference type="InterPro" id="IPR001902">
    <property type="entry name" value="SLC26A/SulP_fam"/>
</dbReference>
<feature type="transmembrane region" description="Helical" evidence="5">
    <location>
        <begin position="80"/>
        <end position="97"/>
    </location>
</feature>
<proteinExistence type="predicted"/>
<feature type="transmembrane region" description="Helical" evidence="5">
    <location>
        <begin position="103"/>
        <end position="124"/>
    </location>
</feature>
<feature type="transmembrane region" description="Helical" evidence="5">
    <location>
        <begin position="51"/>
        <end position="73"/>
    </location>
</feature>
<dbReference type="GO" id="GO:0016020">
    <property type="term" value="C:membrane"/>
    <property type="evidence" value="ECO:0007669"/>
    <property type="project" value="UniProtKB-SubCell"/>
</dbReference>
<organism evidence="7 8">
    <name type="scientific">Gordonia rubripertincta</name>
    <name type="common">Rhodococcus corallinus</name>
    <dbReference type="NCBI Taxonomy" id="36822"/>
    <lineage>
        <taxon>Bacteria</taxon>
        <taxon>Bacillati</taxon>
        <taxon>Actinomycetota</taxon>
        <taxon>Actinomycetes</taxon>
        <taxon>Mycobacteriales</taxon>
        <taxon>Gordoniaceae</taxon>
        <taxon>Gordonia</taxon>
    </lineage>
</organism>
<dbReference type="AlphaFoldDB" id="A0AAW4G9G7"/>
<feature type="transmembrane region" description="Helical" evidence="5">
    <location>
        <begin position="385"/>
        <end position="413"/>
    </location>
</feature>
<dbReference type="PANTHER" id="PTHR11814">
    <property type="entry name" value="SULFATE TRANSPORTER"/>
    <property type="match status" value="1"/>
</dbReference>
<dbReference type="Pfam" id="PF00916">
    <property type="entry name" value="Sulfate_transp"/>
    <property type="match status" value="1"/>
</dbReference>
<dbReference type="Gene3D" id="3.30.750.24">
    <property type="entry name" value="STAS domain"/>
    <property type="match status" value="1"/>
</dbReference>
<dbReference type="InterPro" id="IPR011547">
    <property type="entry name" value="SLC26A/SulP_dom"/>
</dbReference>
<evidence type="ECO:0000256" key="1">
    <source>
        <dbReference type="ARBA" id="ARBA00004141"/>
    </source>
</evidence>
<dbReference type="Proteomes" id="UP001195196">
    <property type="component" value="Unassembled WGS sequence"/>
</dbReference>
<evidence type="ECO:0000313" key="7">
    <source>
        <dbReference type="EMBL" id="MBM7279645.1"/>
    </source>
</evidence>
<keyword evidence="2 5" id="KW-0812">Transmembrane</keyword>
<feature type="transmembrane region" description="Helical" evidence="5">
    <location>
        <begin position="180"/>
        <end position="199"/>
    </location>
</feature>
<feature type="transmembrane region" description="Helical" evidence="5">
    <location>
        <begin position="136"/>
        <end position="160"/>
    </location>
</feature>
<name>A0AAW4G9G7_GORRU</name>
<gene>
    <name evidence="7" type="ORF">JTZ10_18005</name>
</gene>
<keyword evidence="3 5" id="KW-1133">Transmembrane helix</keyword>
<dbReference type="SUPFAM" id="SSF52091">
    <property type="entry name" value="SpoIIaa-like"/>
    <property type="match status" value="1"/>
</dbReference>
<evidence type="ECO:0000256" key="3">
    <source>
        <dbReference type="ARBA" id="ARBA00022989"/>
    </source>
</evidence>
<comment type="caution">
    <text evidence="7">The sequence shown here is derived from an EMBL/GenBank/DDBJ whole genome shotgun (WGS) entry which is preliminary data.</text>
</comment>
<evidence type="ECO:0000259" key="6">
    <source>
        <dbReference type="PROSITE" id="PS50801"/>
    </source>
</evidence>
<dbReference type="RefSeq" id="WP_204718592.1">
    <property type="nucleotide sequence ID" value="NZ_JAFFGU010000010.1"/>
</dbReference>
<accession>A0AAW4G9G7</accession>
<protein>
    <submittedName>
        <fullName evidence="7">SulP family inorganic anion transporter</fullName>
    </submittedName>
</protein>
<evidence type="ECO:0000256" key="4">
    <source>
        <dbReference type="ARBA" id="ARBA00023136"/>
    </source>
</evidence>
<dbReference type="PROSITE" id="PS50801">
    <property type="entry name" value="STAS"/>
    <property type="match status" value="1"/>
</dbReference>
<dbReference type="Pfam" id="PF01740">
    <property type="entry name" value="STAS"/>
    <property type="match status" value="1"/>
</dbReference>
<dbReference type="EMBL" id="JAFFGU010000010">
    <property type="protein sequence ID" value="MBM7279645.1"/>
    <property type="molecule type" value="Genomic_DNA"/>
</dbReference>
<feature type="domain" description="STAS" evidence="6">
    <location>
        <begin position="441"/>
        <end position="556"/>
    </location>
</feature>
<dbReference type="InterPro" id="IPR002645">
    <property type="entry name" value="STAS_dom"/>
</dbReference>